<organism evidence="1">
    <name type="scientific">Prunus dulcis</name>
    <name type="common">Almond</name>
    <name type="synonym">Amygdalus dulcis</name>
    <dbReference type="NCBI Taxonomy" id="3755"/>
    <lineage>
        <taxon>Eukaryota</taxon>
        <taxon>Viridiplantae</taxon>
        <taxon>Streptophyta</taxon>
        <taxon>Embryophyta</taxon>
        <taxon>Tracheophyta</taxon>
        <taxon>Spermatophyta</taxon>
        <taxon>Magnoliopsida</taxon>
        <taxon>eudicotyledons</taxon>
        <taxon>Gunneridae</taxon>
        <taxon>Pentapetalae</taxon>
        <taxon>rosids</taxon>
        <taxon>fabids</taxon>
        <taxon>Rosales</taxon>
        <taxon>Rosaceae</taxon>
        <taxon>Amygdaloideae</taxon>
        <taxon>Amygdaleae</taxon>
        <taxon>Prunus</taxon>
    </lineage>
</organism>
<dbReference type="PANTHER" id="PTHR46087:SF9">
    <property type="entry name" value="ARM REPEAT SUPERFAMILY PROTEIN"/>
    <property type="match status" value="1"/>
</dbReference>
<dbReference type="AlphaFoldDB" id="A0A4Y1RSK9"/>
<name>A0A4Y1RSK9_PRUDU</name>
<dbReference type="EMBL" id="AP019303">
    <property type="protein sequence ID" value="BBH07342.1"/>
    <property type="molecule type" value="Genomic_DNA"/>
</dbReference>
<protein>
    <submittedName>
        <fullName evidence="1">Uncharacterized protein</fullName>
    </submittedName>
</protein>
<reference evidence="1" key="1">
    <citation type="journal article" date="2019" name="Science">
        <title>Mutation of a bHLH transcription factor allowed almond domestication.</title>
        <authorList>
            <person name="Sanchez-Perez R."/>
            <person name="Pavan S."/>
            <person name="Mazzeo R."/>
            <person name="Moldovan C."/>
            <person name="Aiese Cigliano R."/>
            <person name="Del Cueto J."/>
            <person name="Ricciardi F."/>
            <person name="Lotti C."/>
            <person name="Ricciardi L."/>
            <person name="Dicenta F."/>
            <person name="Lopez-Marques R.L."/>
            <person name="Lindberg Moller B."/>
        </authorList>
    </citation>
    <scope>NUCLEOTIDE SEQUENCE</scope>
</reference>
<gene>
    <name evidence="1" type="ORF">Prudu_019252</name>
</gene>
<sequence length="417" mass="46342">MYTTNPSQPTYLEALTTPIRTQTPTRRLASPGRLMKSIHCSLDDDNLGTDAFPEALFHQLLPAMVHPDHETRVGALRVFSVVLVPSSVCPGLSSSNTESRKAMDFPRTLSRTVSVFSSSAALFEKLRREKIYLRERPLPPSRRRSLFNPGNINDSLLSKAYNILLLFIEPRHSLMDKTVDLFLHLVEDRKLQAVKTGSDHPTIAYGSKEDDNLALKSLSEIAITESKQGNSLLLSCEELGQIVRWKILCLVCEGGNYYIRLSKKDGSSFDSQKNNSANLPDLLSVNQLMESVLETAHQVGRLSISNAPDVPYKEMAGHCEELLIGKQQKMSKPGIFDEPIFTNRNNDVKWMMSDFQADACSHKSSNPFADQTATSYIPPQTLGCVPMMCATECQQHAHSFSLPASSPYDNFLKAAGC</sequence>
<accession>A0A4Y1RSK9</accession>
<dbReference type="InterPro" id="IPR055296">
    <property type="entry name" value="SRL2-like"/>
</dbReference>
<evidence type="ECO:0000313" key="1">
    <source>
        <dbReference type="EMBL" id="BBH07342.1"/>
    </source>
</evidence>
<proteinExistence type="predicted"/>
<dbReference type="PANTHER" id="PTHR46087">
    <property type="entry name" value="PUTATIVE, EXPRESSED-RELATED"/>
    <property type="match status" value="1"/>
</dbReference>